<dbReference type="SUPFAM" id="SSF46785">
    <property type="entry name" value="Winged helix' DNA-binding domain"/>
    <property type="match status" value="2"/>
</dbReference>
<accession>A0A255XNR5</accession>
<dbReference type="PANTHER" id="PTHR34298:SF2">
    <property type="entry name" value="SEGREGATION AND CONDENSATION PROTEIN B"/>
    <property type="match status" value="1"/>
</dbReference>
<keyword evidence="3" id="KW-0159">Chromosome partition</keyword>
<dbReference type="EMBL" id="NOXS01000032">
    <property type="protein sequence ID" value="OYQ18616.1"/>
    <property type="molecule type" value="Genomic_DNA"/>
</dbReference>
<dbReference type="RefSeq" id="WP_094408879.1">
    <property type="nucleotide sequence ID" value="NZ_BMJZ01000001.1"/>
</dbReference>
<proteinExistence type="predicted"/>
<keyword evidence="1" id="KW-0963">Cytoplasm</keyword>
<feature type="region of interest" description="Disordered" evidence="5">
    <location>
        <begin position="190"/>
        <end position="218"/>
    </location>
</feature>
<dbReference type="Proteomes" id="UP000216361">
    <property type="component" value="Unassembled WGS sequence"/>
</dbReference>
<name>A0A255XNR5_9PROT</name>
<dbReference type="NCBIfam" id="TIGR00281">
    <property type="entry name" value="SMC-Scp complex subunit ScpB"/>
    <property type="match status" value="1"/>
</dbReference>
<protein>
    <submittedName>
        <fullName evidence="6">SMC-Scp complex subunit ScpB</fullName>
    </submittedName>
</protein>
<gene>
    <name evidence="6" type="primary">scpB</name>
    <name evidence="6" type="ORF">CHR90_10105</name>
</gene>
<keyword evidence="7" id="KW-1185">Reference proteome</keyword>
<dbReference type="PANTHER" id="PTHR34298">
    <property type="entry name" value="SEGREGATION AND CONDENSATION PROTEIN B"/>
    <property type="match status" value="1"/>
</dbReference>
<evidence type="ECO:0000313" key="6">
    <source>
        <dbReference type="EMBL" id="OYQ18616.1"/>
    </source>
</evidence>
<evidence type="ECO:0000256" key="5">
    <source>
        <dbReference type="SAM" id="MobiDB-lite"/>
    </source>
</evidence>
<reference evidence="6 7" key="1">
    <citation type="submission" date="2017-07" db="EMBL/GenBank/DDBJ databases">
        <title>Elstera cyanobacteriorum sp. nov., a novel bacterium isolated from cyanobacterial aggregates in a eutrophic lake.</title>
        <authorList>
            <person name="Cai H."/>
        </authorList>
    </citation>
    <scope>NUCLEOTIDE SEQUENCE [LARGE SCALE GENOMIC DNA]</scope>
    <source>
        <strain evidence="6 7">TH019</strain>
    </source>
</reference>
<dbReference type="OrthoDB" id="9806226at2"/>
<evidence type="ECO:0000256" key="2">
    <source>
        <dbReference type="ARBA" id="ARBA00022618"/>
    </source>
</evidence>
<evidence type="ECO:0000313" key="7">
    <source>
        <dbReference type="Proteomes" id="UP000216361"/>
    </source>
</evidence>
<keyword evidence="4" id="KW-0131">Cell cycle</keyword>
<comment type="caution">
    <text evidence="6">The sequence shown here is derived from an EMBL/GenBank/DDBJ whole genome shotgun (WGS) entry which is preliminary data.</text>
</comment>
<dbReference type="InterPro" id="IPR036388">
    <property type="entry name" value="WH-like_DNA-bd_sf"/>
</dbReference>
<dbReference type="Gene3D" id="1.10.10.10">
    <property type="entry name" value="Winged helix-like DNA-binding domain superfamily/Winged helix DNA-binding domain"/>
    <property type="match status" value="2"/>
</dbReference>
<evidence type="ECO:0000256" key="4">
    <source>
        <dbReference type="ARBA" id="ARBA00023306"/>
    </source>
</evidence>
<evidence type="ECO:0000256" key="1">
    <source>
        <dbReference type="ARBA" id="ARBA00022490"/>
    </source>
</evidence>
<keyword evidence="2" id="KW-0132">Cell division</keyword>
<dbReference type="InterPro" id="IPR036390">
    <property type="entry name" value="WH_DNA-bd_sf"/>
</dbReference>
<evidence type="ECO:0000256" key="3">
    <source>
        <dbReference type="ARBA" id="ARBA00022829"/>
    </source>
</evidence>
<dbReference type="AlphaFoldDB" id="A0A255XNR5"/>
<dbReference type="Pfam" id="PF04079">
    <property type="entry name" value="SMC_ScpB"/>
    <property type="match status" value="1"/>
</dbReference>
<dbReference type="GO" id="GO:0051301">
    <property type="term" value="P:cell division"/>
    <property type="evidence" value="ECO:0007669"/>
    <property type="project" value="UniProtKB-KW"/>
</dbReference>
<dbReference type="GO" id="GO:0051304">
    <property type="term" value="P:chromosome separation"/>
    <property type="evidence" value="ECO:0007669"/>
    <property type="project" value="InterPro"/>
</dbReference>
<dbReference type="InterPro" id="IPR005234">
    <property type="entry name" value="ScpB_csome_segregation"/>
</dbReference>
<sequence length="218" mass="23477">MTLEPLPYALRLLEAQLFAAPGPLTEMDLIPRLPPGADVKALLAELQQLYAGHGVELVELAGGWAFRTSADLATGLRVTLEVSRKLSRAAVEALAIIAYHQPVTRGEIEEIRGVQLSKGTMDALLEAGWIKPKGRRRTPGRPVTWVTTTGFLDHFGLTSLDDLPGVEELKAAGLLDRRAGITIAMREEEAEAALSADDPVETLLGDDPPDLAGENQSR</sequence>
<organism evidence="6 7">
    <name type="scientific">Elstera cyanobacteriorum</name>
    <dbReference type="NCBI Taxonomy" id="2022747"/>
    <lineage>
        <taxon>Bacteria</taxon>
        <taxon>Pseudomonadati</taxon>
        <taxon>Pseudomonadota</taxon>
        <taxon>Alphaproteobacteria</taxon>
        <taxon>Rhodospirillales</taxon>
        <taxon>Rhodospirillaceae</taxon>
        <taxon>Elstera</taxon>
    </lineage>
</organism>